<sequence>MKYVMIYHANLNYAYLTPDNYEFVIREAYEMTIDTMRKQFPGTKYVFEASGYTVEMMEKYAPAVVEKLKAAIADGSCEFMGSPYAHPMLPNFPEKDCAWSLEFSHRIYDEVLGMRPVSFWNPECGWRDYVPRMIKNAGYKYLAGDFESYSRCENGPNGGPQRPEIYAKEATKEKNFYNFDFKYDLPADDYALHYPFNHVHDLGEDELRVFLRSDRVCQYAVRYFMGMEGYSHEDYLKTIDRYSGDREGQGEGALVIFADDAEYIGTNGWFRLKYQNEPDRVFEKVPDAQEKLIALVTAVKERGEFITFAEACKLAPNTQPITWDDDAAWHGARASTWASTPMARMLRPWQDLIREKLNLIEADLPVLVSERIWYHLTNSYNSDGQWPPTLPHAPHIIHPFNYAYCYENLLTAHHLVGGVDFEGLDSDAAETLGEVVDMQSRLILKKAKKLQAGGTEAEKADAVLAERLLAVAIEKESVRGRKTLDAGEYMVRADAMVEARRLVGGIVIEKAEAPVDVQSSAPETVCQRAGWSGVTNMKKRILSLVALGFLSVQMGLAASPEAQPNILLMLADDLGYRDLSCFGGTAVQTPNLDRLAKQGTTFTHFYSASAVCTPTRASVLTGRYPLRFNITRHFNDIDGFLPEAATTVAEVLRDAGYTTIHVGKWHLGGLHVDESGRRLTDQPGPRQHGFETYQTQIEQQPLRTAMGKGRTIYRKGGTVLLRNDQRVGADDPYYPKHLTEANGDFALQRIEECAAANKPFFLNLWWLVPHAPYEPAPEPYWSETAADGISEDQHCFRSMVRHMDAKVGQILAKLDEFGLATNTLVLFTSDNGAAYEGNIGELKGGKTDLHDGGTRVPMFVRWPGKIPAGRETDAFGSTIDLLPTLCEVAGVALPGDLSVDGTSLLPHMTGGAAPDWAQRGTVFWQLDLYKQIQRHYPKPKPYATEVVRSGKWKMLSRQGIPVELFNIDADPNEKRNLLSRHPERATAMAGQVRAWLAEKRITDGVIAKSSEEN</sequence>
<feature type="domain" description="Glycoside hydrolase family 57 N-terminal" evidence="8">
    <location>
        <begin position="27"/>
        <end position="273"/>
    </location>
</feature>
<evidence type="ECO:0000256" key="6">
    <source>
        <dbReference type="ARBA" id="ARBA00023277"/>
    </source>
</evidence>
<keyword evidence="5" id="KW-0106">Calcium</keyword>
<dbReference type="GO" id="GO:0046872">
    <property type="term" value="F:metal ion binding"/>
    <property type="evidence" value="ECO:0007669"/>
    <property type="project" value="UniProtKB-KW"/>
</dbReference>
<evidence type="ECO:0000256" key="1">
    <source>
        <dbReference type="ARBA" id="ARBA00006821"/>
    </source>
</evidence>
<accession>A0A6C2UKA1</accession>
<dbReference type="Gene3D" id="3.30.1120.10">
    <property type="match status" value="1"/>
</dbReference>
<dbReference type="InterPro" id="IPR000917">
    <property type="entry name" value="Sulfatase_N"/>
</dbReference>
<dbReference type="PANTHER" id="PTHR42693:SF53">
    <property type="entry name" value="ENDO-4-O-SULFATASE"/>
    <property type="match status" value="1"/>
</dbReference>
<dbReference type="AlphaFoldDB" id="A0A6C2UKA1"/>
<dbReference type="GO" id="GO:0005975">
    <property type="term" value="P:carbohydrate metabolic process"/>
    <property type="evidence" value="ECO:0007669"/>
    <property type="project" value="InterPro"/>
</dbReference>
<keyword evidence="6" id="KW-0119">Carbohydrate metabolism</keyword>
<evidence type="ECO:0000256" key="4">
    <source>
        <dbReference type="ARBA" id="ARBA00022801"/>
    </source>
</evidence>
<dbReference type="GO" id="GO:0004065">
    <property type="term" value="F:arylsulfatase activity"/>
    <property type="evidence" value="ECO:0007669"/>
    <property type="project" value="TreeGrafter"/>
</dbReference>
<organism evidence="9 10">
    <name type="scientific">Pontiella sulfatireligans</name>
    <dbReference type="NCBI Taxonomy" id="2750658"/>
    <lineage>
        <taxon>Bacteria</taxon>
        <taxon>Pseudomonadati</taxon>
        <taxon>Kiritimatiellota</taxon>
        <taxon>Kiritimatiellia</taxon>
        <taxon>Kiritimatiellales</taxon>
        <taxon>Pontiellaceae</taxon>
        <taxon>Pontiella</taxon>
    </lineage>
</organism>
<dbReference type="InterPro" id="IPR004300">
    <property type="entry name" value="Glyco_hydro_57_N"/>
</dbReference>
<evidence type="ECO:0000313" key="9">
    <source>
        <dbReference type="EMBL" id="VGO20660.1"/>
    </source>
</evidence>
<dbReference type="InterPro" id="IPR024607">
    <property type="entry name" value="Sulfatase_CS"/>
</dbReference>
<dbReference type="InterPro" id="IPR017850">
    <property type="entry name" value="Alkaline_phosphatase_core_sf"/>
</dbReference>
<evidence type="ECO:0000256" key="2">
    <source>
        <dbReference type="ARBA" id="ARBA00008779"/>
    </source>
</evidence>
<evidence type="ECO:0000313" key="10">
    <source>
        <dbReference type="Proteomes" id="UP000346198"/>
    </source>
</evidence>
<gene>
    <name evidence="9" type="primary">atsA_200</name>
    <name evidence="9" type="ORF">SCARR_02726</name>
</gene>
<evidence type="ECO:0000259" key="8">
    <source>
        <dbReference type="Pfam" id="PF03065"/>
    </source>
</evidence>
<dbReference type="Gene3D" id="3.20.110.20">
    <property type="match status" value="1"/>
</dbReference>
<proteinExistence type="inferred from homology"/>
<dbReference type="PROSITE" id="PS00149">
    <property type="entry name" value="SULFATASE_2"/>
    <property type="match status" value="1"/>
</dbReference>
<dbReference type="SUPFAM" id="SSF53649">
    <property type="entry name" value="Alkaline phosphatase-like"/>
    <property type="match status" value="1"/>
</dbReference>
<evidence type="ECO:0000256" key="5">
    <source>
        <dbReference type="ARBA" id="ARBA00022837"/>
    </source>
</evidence>
<comment type="similarity">
    <text evidence="2">Belongs to the sulfatase family.</text>
</comment>
<evidence type="ECO:0000256" key="3">
    <source>
        <dbReference type="ARBA" id="ARBA00022723"/>
    </source>
</evidence>
<dbReference type="PROSITE" id="PS00523">
    <property type="entry name" value="SULFATASE_1"/>
    <property type="match status" value="1"/>
</dbReference>
<keyword evidence="3" id="KW-0479">Metal-binding</keyword>
<comment type="similarity">
    <text evidence="1">Belongs to the glycosyl hydrolase 57 family.</text>
</comment>
<dbReference type="SUPFAM" id="SSF88713">
    <property type="entry name" value="Glycoside hydrolase/deacetylase"/>
    <property type="match status" value="1"/>
</dbReference>
<dbReference type="Pfam" id="PF00884">
    <property type="entry name" value="Sulfatase"/>
    <property type="match status" value="1"/>
</dbReference>
<protein>
    <submittedName>
        <fullName evidence="9">Arylsulfatase</fullName>
    </submittedName>
</protein>
<dbReference type="Pfam" id="PF03065">
    <property type="entry name" value="Glyco_hydro_57"/>
    <property type="match status" value="1"/>
</dbReference>
<reference evidence="9 10" key="1">
    <citation type="submission" date="2019-04" db="EMBL/GenBank/DDBJ databases">
        <authorList>
            <person name="Van Vliet M D."/>
        </authorList>
    </citation>
    <scope>NUCLEOTIDE SEQUENCE [LARGE SCALE GENOMIC DNA]</scope>
    <source>
        <strain evidence="9 10">F21</strain>
    </source>
</reference>
<dbReference type="Proteomes" id="UP000346198">
    <property type="component" value="Unassembled WGS sequence"/>
</dbReference>
<dbReference type="EMBL" id="CAAHFH010000002">
    <property type="protein sequence ID" value="VGO20660.1"/>
    <property type="molecule type" value="Genomic_DNA"/>
</dbReference>
<keyword evidence="4" id="KW-0378">Hydrolase</keyword>
<dbReference type="Gene3D" id="3.40.720.10">
    <property type="entry name" value="Alkaline Phosphatase, subunit A"/>
    <property type="match status" value="1"/>
</dbReference>
<dbReference type="RefSeq" id="WP_136062187.1">
    <property type="nucleotide sequence ID" value="NZ_CAAHFH010000002.1"/>
</dbReference>
<feature type="domain" description="Sulfatase N-terminal" evidence="7">
    <location>
        <begin position="564"/>
        <end position="891"/>
    </location>
</feature>
<dbReference type="PANTHER" id="PTHR42693">
    <property type="entry name" value="ARYLSULFATASE FAMILY MEMBER"/>
    <property type="match status" value="1"/>
</dbReference>
<dbReference type="InterPro" id="IPR011330">
    <property type="entry name" value="Glyco_hydro/deAcase_b/a-brl"/>
</dbReference>
<keyword evidence="10" id="KW-1185">Reference proteome</keyword>
<evidence type="ECO:0000259" key="7">
    <source>
        <dbReference type="Pfam" id="PF00884"/>
    </source>
</evidence>
<name>A0A6C2UKA1_9BACT</name>
<dbReference type="InterPro" id="IPR050738">
    <property type="entry name" value="Sulfatase"/>
</dbReference>